<organism evidence="2 3">
    <name type="scientific">Roseisolibacter agri</name>
    <dbReference type="NCBI Taxonomy" id="2014610"/>
    <lineage>
        <taxon>Bacteria</taxon>
        <taxon>Pseudomonadati</taxon>
        <taxon>Gemmatimonadota</taxon>
        <taxon>Gemmatimonadia</taxon>
        <taxon>Gemmatimonadales</taxon>
        <taxon>Gemmatimonadaceae</taxon>
        <taxon>Roseisolibacter</taxon>
    </lineage>
</organism>
<dbReference type="InterPro" id="IPR029068">
    <property type="entry name" value="Glyas_Bleomycin-R_OHBP_Dase"/>
</dbReference>
<reference evidence="2" key="1">
    <citation type="submission" date="2022-08" db="EMBL/GenBank/DDBJ databases">
        <title>Draft genome sequencing of Roseisolibacter agri AW1220.</title>
        <authorList>
            <person name="Tobiishi Y."/>
            <person name="Tonouchi A."/>
        </authorList>
    </citation>
    <scope>NUCLEOTIDE SEQUENCE</scope>
    <source>
        <strain evidence="2">AW1220</strain>
    </source>
</reference>
<dbReference type="InterPro" id="IPR037523">
    <property type="entry name" value="VOC_core"/>
</dbReference>
<comment type="caution">
    <text evidence="2">The sequence shown here is derived from an EMBL/GenBank/DDBJ whole genome shotgun (WGS) entry which is preliminary data.</text>
</comment>
<dbReference type="Pfam" id="PF00903">
    <property type="entry name" value="Glyoxalase"/>
    <property type="match status" value="1"/>
</dbReference>
<dbReference type="InterPro" id="IPR004360">
    <property type="entry name" value="Glyas_Fos-R_dOase_dom"/>
</dbReference>
<dbReference type="AlphaFoldDB" id="A0AA37Q842"/>
<evidence type="ECO:0000313" key="2">
    <source>
        <dbReference type="EMBL" id="GLC28325.1"/>
    </source>
</evidence>
<dbReference type="PANTHER" id="PTHR21366:SF22">
    <property type="entry name" value="VOC DOMAIN-CONTAINING PROTEIN"/>
    <property type="match status" value="1"/>
</dbReference>
<dbReference type="EMBL" id="BRXS01000009">
    <property type="protein sequence ID" value="GLC28325.1"/>
    <property type="molecule type" value="Genomic_DNA"/>
</dbReference>
<dbReference type="SUPFAM" id="SSF54593">
    <property type="entry name" value="Glyoxalase/Bleomycin resistance protein/Dihydroxybiphenyl dioxygenase"/>
    <property type="match status" value="1"/>
</dbReference>
<dbReference type="PROSITE" id="PS51819">
    <property type="entry name" value="VOC"/>
    <property type="match status" value="1"/>
</dbReference>
<dbReference type="InterPro" id="IPR050383">
    <property type="entry name" value="GlyoxalaseI/FosfomycinResist"/>
</dbReference>
<name>A0AA37Q842_9BACT</name>
<accession>A0AA37Q842</accession>
<keyword evidence="2" id="KW-0456">Lyase</keyword>
<dbReference type="Proteomes" id="UP001161325">
    <property type="component" value="Unassembled WGS sequence"/>
</dbReference>
<dbReference type="Gene3D" id="3.10.180.10">
    <property type="entry name" value="2,3-Dihydroxybiphenyl 1,2-Dioxygenase, domain 1"/>
    <property type="match status" value="1"/>
</dbReference>
<gene>
    <name evidence="2" type="primary">gloA</name>
    <name evidence="2" type="ORF">rosag_48380</name>
</gene>
<sequence>MPPLTGVLETALYVAELERASTFYQRLLGARELLAEADRMRALDVAGRQVLLLFRTGASDAPNPVPGGVVPPHDAHGRMHVCFAIPADALEAWEAHLAALGVAVEGRVHAERGATCLYLRDPDGHLVELATPGLWEIY</sequence>
<keyword evidence="3" id="KW-1185">Reference proteome</keyword>
<evidence type="ECO:0000313" key="3">
    <source>
        <dbReference type="Proteomes" id="UP001161325"/>
    </source>
</evidence>
<proteinExistence type="predicted"/>
<dbReference type="PANTHER" id="PTHR21366">
    <property type="entry name" value="GLYOXALASE FAMILY PROTEIN"/>
    <property type="match status" value="1"/>
</dbReference>
<feature type="domain" description="VOC" evidence="1">
    <location>
        <begin position="6"/>
        <end position="132"/>
    </location>
</feature>
<dbReference type="RefSeq" id="WP_284352724.1">
    <property type="nucleotide sequence ID" value="NZ_BRXS01000009.1"/>
</dbReference>
<protein>
    <submittedName>
        <fullName evidence="2">Lactoylglutathione lyase</fullName>
    </submittedName>
</protein>
<evidence type="ECO:0000259" key="1">
    <source>
        <dbReference type="PROSITE" id="PS51819"/>
    </source>
</evidence>
<dbReference type="GO" id="GO:0016829">
    <property type="term" value="F:lyase activity"/>
    <property type="evidence" value="ECO:0007669"/>
    <property type="project" value="UniProtKB-KW"/>
</dbReference>